<reference evidence="1 2" key="1">
    <citation type="submission" date="2024-03" db="EMBL/GenBank/DDBJ databases">
        <title>Mouse gut bacterial collection (mGBC) of GemPharmatech.</title>
        <authorList>
            <person name="He Y."/>
            <person name="Dong L."/>
            <person name="Wu D."/>
            <person name="Gao X."/>
            <person name="Lin Z."/>
        </authorList>
    </citation>
    <scope>NUCLEOTIDE SEQUENCE [LARGE SCALE GENOMIC DNA]</scope>
    <source>
        <strain evidence="1 2">54-13</strain>
    </source>
</reference>
<protein>
    <submittedName>
        <fullName evidence="1">Fimbrillin family protein</fullName>
    </submittedName>
</protein>
<dbReference type="Gene3D" id="2.60.40.2620">
    <property type="entry name" value="Fimbrillin-like"/>
    <property type="match status" value="1"/>
</dbReference>
<name>A0ABV4CYT6_9BACT</name>
<sequence length="997" mass="108935">MQFGAKYIVDLSCRALAVMCAAWVFNACTDDTFDPSVGKYSEFVSFRTEAPGGWTDGDGARSAGALHEVNIEKIGGEECGAPLYLITEVTEASDSVVEVTGSRGSDFTAATIPSIGMSAICYSEWPDDSTGMSPNFAHNIRLYKDGSGSSWAPSDDEKLLWTGSGNIKFYAYAPYSDDFGTGDGKYPGSAVHSTTGLPAIDFTVTDNVAEQVDLLEATAVCGGDHYNDVALKFSHALTAVTIKTGSDMLAGKITEVTLSGVYGRGTHVIGSPEWDFSETVKSGFTIKPKDDDADIPAQGSDNIYSKPGTEIVGGELTLFMIPQTLPDGAKLTVKFKPALSDKLVSENEYTLTADLKGGKWLPNTKVVYSISSTGIVITPKIDADPLPAILHPNGYVNDWKMALYGELVQVGHKSPEKIKLPIKRVEYSTDGGLSWAAGEWHNGDDSKAGLSDKVARSFKLDAQSSFTHMRKFFTEKGLDINSEAGTDVVNLAAKEPANCYVINKPGYYSFPLEYGNARTGANAYTYMGAPIADDNPSKPFVLANFVGYDNISIAGPVITGVSDVVLVWQDAPGLISDIKLEGSTVKFHAGWQTFTQGNAVIAARNSDGVILWSWHIWATHYKWDGSEDIEITTAEIKDTDGTVLPGATYKMAPCNLGFCEPHKGDKKREFKVRLIVELPLPDKSKAEKAVSVTGTMTQEEIVASLAGDNTYYQWGRKDPMLPGVWNSDTRENGYKGYGNYDTQFNMDNKKYYSDDFTFERAPSTVSIGETIKHPYRFYMHNNYGGDKSPDDFLRRHWHDGSTGTEYKNKGIMNYWNANLSEMSKEDAGIINNKEVQKTIYDPCPPGYNVPSSHAFSTFSDIYGPGGMYFDDFNTKEGYYPDIYDSEGNRIGWKFKNGGNEVFFPATGLRDMGSSKNLGNDWGEADTWPAHADLTFIATASFKEATGATSYRCLIFYLDRRPEPINASSGKDDYNKICVNCGSNNSYGFSVRPVHSAP</sequence>
<evidence type="ECO:0000313" key="1">
    <source>
        <dbReference type="EMBL" id="MEY8246572.1"/>
    </source>
</evidence>
<dbReference type="EMBL" id="JBCLPP010000057">
    <property type="protein sequence ID" value="MEY8246572.1"/>
    <property type="molecule type" value="Genomic_DNA"/>
</dbReference>
<dbReference type="InterPro" id="IPR042278">
    <property type="entry name" value="Mfa-like_1_N"/>
</dbReference>
<gene>
    <name evidence="1" type="ORF">AAK873_13265</name>
</gene>
<dbReference type="InterPro" id="IPR025049">
    <property type="entry name" value="Mfa-like_1"/>
</dbReference>
<keyword evidence="2" id="KW-1185">Reference proteome</keyword>
<evidence type="ECO:0000313" key="2">
    <source>
        <dbReference type="Proteomes" id="UP001565200"/>
    </source>
</evidence>
<comment type="caution">
    <text evidence="1">The sequence shown here is derived from an EMBL/GenBank/DDBJ whole genome shotgun (WGS) entry which is preliminary data.</text>
</comment>
<dbReference type="Pfam" id="PF13149">
    <property type="entry name" value="Mfa_like_1"/>
    <property type="match status" value="1"/>
</dbReference>
<dbReference type="RefSeq" id="WP_369863993.1">
    <property type="nucleotide sequence ID" value="NZ_JBCLPP010000057.1"/>
</dbReference>
<dbReference type="CDD" id="cd13120">
    <property type="entry name" value="BF2867_like_N"/>
    <property type="match status" value="1"/>
</dbReference>
<dbReference type="Proteomes" id="UP001565200">
    <property type="component" value="Unassembled WGS sequence"/>
</dbReference>
<proteinExistence type="predicted"/>
<accession>A0ABV4CYT6</accession>
<organism evidence="1 2">
    <name type="scientific">Heminiphilus faecis</name>
    <dbReference type="NCBI Taxonomy" id="2601703"/>
    <lineage>
        <taxon>Bacteria</taxon>
        <taxon>Pseudomonadati</taxon>
        <taxon>Bacteroidota</taxon>
        <taxon>Bacteroidia</taxon>
        <taxon>Bacteroidales</taxon>
        <taxon>Muribaculaceae</taxon>
        <taxon>Heminiphilus</taxon>
    </lineage>
</organism>